<protein>
    <submittedName>
        <fullName evidence="1">(apollo) hypothetical protein</fullName>
    </submittedName>
</protein>
<proteinExistence type="predicted"/>
<evidence type="ECO:0000313" key="2">
    <source>
        <dbReference type="Proteomes" id="UP000691718"/>
    </source>
</evidence>
<name>A0A8S3XBV5_PARAO</name>
<dbReference type="AlphaFoldDB" id="A0A8S3XBV5"/>
<reference evidence="1" key="1">
    <citation type="submission" date="2021-04" db="EMBL/GenBank/DDBJ databases">
        <authorList>
            <person name="Tunstrom K."/>
        </authorList>
    </citation>
    <scope>NUCLEOTIDE SEQUENCE</scope>
</reference>
<accession>A0A8S3XBV5</accession>
<organism evidence="1 2">
    <name type="scientific">Parnassius apollo</name>
    <name type="common">Apollo butterfly</name>
    <name type="synonym">Papilio apollo</name>
    <dbReference type="NCBI Taxonomy" id="110799"/>
    <lineage>
        <taxon>Eukaryota</taxon>
        <taxon>Metazoa</taxon>
        <taxon>Ecdysozoa</taxon>
        <taxon>Arthropoda</taxon>
        <taxon>Hexapoda</taxon>
        <taxon>Insecta</taxon>
        <taxon>Pterygota</taxon>
        <taxon>Neoptera</taxon>
        <taxon>Endopterygota</taxon>
        <taxon>Lepidoptera</taxon>
        <taxon>Glossata</taxon>
        <taxon>Ditrysia</taxon>
        <taxon>Papilionoidea</taxon>
        <taxon>Papilionidae</taxon>
        <taxon>Parnassiinae</taxon>
        <taxon>Parnassini</taxon>
        <taxon>Parnassius</taxon>
        <taxon>Parnassius</taxon>
    </lineage>
</organism>
<sequence>MWSWACGAAGAGAGRRVCAGGGSGAESVRRPRVQCDGAELAGWLAAAAAHAARLHRDLAHTLRAQDEP</sequence>
<keyword evidence="2" id="KW-1185">Reference proteome</keyword>
<gene>
    <name evidence="1" type="ORF">PAPOLLO_LOCUS15504</name>
</gene>
<comment type="caution">
    <text evidence="1">The sequence shown here is derived from an EMBL/GenBank/DDBJ whole genome shotgun (WGS) entry which is preliminary data.</text>
</comment>
<evidence type="ECO:0000313" key="1">
    <source>
        <dbReference type="EMBL" id="CAG5011000.1"/>
    </source>
</evidence>
<dbReference type="EMBL" id="CAJQZP010001037">
    <property type="protein sequence ID" value="CAG5011000.1"/>
    <property type="molecule type" value="Genomic_DNA"/>
</dbReference>
<dbReference type="Proteomes" id="UP000691718">
    <property type="component" value="Unassembled WGS sequence"/>
</dbReference>